<evidence type="ECO:0008006" key="3">
    <source>
        <dbReference type="Google" id="ProtNLM"/>
    </source>
</evidence>
<evidence type="ECO:0000313" key="1">
    <source>
        <dbReference type="EMBL" id="WAZ72416.1"/>
    </source>
</evidence>
<keyword evidence="1" id="KW-0614">Plasmid</keyword>
<evidence type="ECO:0000313" key="2">
    <source>
        <dbReference type="Proteomes" id="UP001164513"/>
    </source>
</evidence>
<gene>
    <name evidence="1" type="ORF">O5404_05175</name>
</gene>
<reference evidence="1" key="1">
    <citation type="submission" date="2022-12" db="EMBL/GenBank/DDBJ databases">
        <title>B. miyamotoi WGS.</title>
        <authorList>
            <person name="Gabriele M."/>
            <person name="Kuleshov K.V."/>
            <person name="Hepner S."/>
            <person name="Hoornstra D."/>
            <person name="Hovius J.W."/>
            <person name="Platonov A.E."/>
            <person name="Fingerle V."/>
            <person name="Strube C."/>
        </authorList>
    </citation>
    <scope>NUCLEOTIDE SEQUENCE</scope>
    <source>
        <strain evidence="1">ZStruIII14-9</strain>
        <plasmid evidence="1">pZSt-lp66</plasmid>
    </source>
</reference>
<protein>
    <recommendedName>
        <fullName evidence="3">DUF685 domain-containing protein</fullName>
    </recommendedName>
</protein>
<proteinExistence type="predicted"/>
<dbReference type="AlphaFoldDB" id="A0AAX3JNC8"/>
<dbReference type="RefSeq" id="WP_269512200.1">
    <property type="nucleotide sequence ID" value="NZ_CP044628.1"/>
</dbReference>
<geneLocation type="plasmid" evidence="1 2">
    <name>pZSt-lp66</name>
</geneLocation>
<organism evidence="1 2">
    <name type="scientific">Borrelia miyamotoi</name>
    <dbReference type="NCBI Taxonomy" id="47466"/>
    <lineage>
        <taxon>Bacteria</taxon>
        <taxon>Pseudomonadati</taxon>
        <taxon>Spirochaetota</taxon>
        <taxon>Spirochaetia</taxon>
        <taxon>Spirochaetales</taxon>
        <taxon>Borreliaceae</taxon>
        <taxon>Borrelia</taxon>
    </lineage>
</organism>
<sequence length="41" mass="4958">MLQSILTIYEDKDKENIYSQFNIDKIELKEFVNKISSDKEF</sequence>
<dbReference type="Proteomes" id="UP001164513">
    <property type="component" value="Plasmid pZSt-lp66"/>
</dbReference>
<accession>A0AAX3JNC8</accession>
<dbReference type="EMBL" id="CP114723">
    <property type="protein sequence ID" value="WAZ72416.1"/>
    <property type="molecule type" value="Genomic_DNA"/>
</dbReference>
<name>A0AAX3JNC8_9SPIR</name>